<dbReference type="AlphaFoldDB" id="A0A1G7YER3"/>
<dbReference type="Gene3D" id="3.90.930.1">
    <property type="match status" value="1"/>
</dbReference>
<dbReference type="SUPFAM" id="SSF82185">
    <property type="entry name" value="Histone H3 K4-specific methyltransferase SET7/9 N-terminal domain"/>
    <property type="match status" value="1"/>
</dbReference>
<accession>A0A1G7YER3</accession>
<protein>
    <recommendedName>
        <fullName evidence="3">MORN repeat variant</fullName>
    </recommendedName>
</protein>
<dbReference type="Proteomes" id="UP000199274">
    <property type="component" value="Unassembled WGS sequence"/>
</dbReference>
<gene>
    <name evidence="1" type="ORF">SAMN04488062_103178</name>
</gene>
<dbReference type="EMBL" id="FNDB01000003">
    <property type="protein sequence ID" value="SDG95038.1"/>
    <property type="molecule type" value="Genomic_DNA"/>
</dbReference>
<name>A0A1G7YER3_9FLAO</name>
<dbReference type="RefSeq" id="WP_091255774.1">
    <property type="nucleotide sequence ID" value="NZ_FNDB01000003.1"/>
</dbReference>
<dbReference type="OrthoDB" id="8536728at2"/>
<sequence length="141" mass="16276">MKIQNQYSIIIILLCINLTSCKINQTKNGLKTGKWIQTEKFMNTESIATGRYKKGDKTGIWKEFLSDKLLSKEKYKKNSCHVIKYHNTGKIQQIGISHKAIVNSKIEWLPTGEWTFYDSEGVLLGTKIYEKGIPIQEIYTK</sequence>
<evidence type="ECO:0000313" key="1">
    <source>
        <dbReference type="EMBL" id="SDG95038.1"/>
    </source>
</evidence>
<evidence type="ECO:0008006" key="3">
    <source>
        <dbReference type="Google" id="ProtNLM"/>
    </source>
</evidence>
<reference evidence="2" key="1">
    <citation type="submission" date="2016-10" db="EMBL/GenBank/DDBJ databases">
        <authorList>
            <person name="Varghese N."/>
            <person name="Submissions S."/>
        </authorList>
    </citation>
    <scope>NUCLEOTIDE SEQUENCE [LARGE SCALE GENOMIC DNA]</scope>
    <source>
        <strain evidence="2">CGMCC 1.2747</strain>
    </source>
</reference>
<organism evidence="1 2">
    <name type="scientific">Flavobacterium omnivorum</name>
    <dbReference type="NCBI Taxonomy" id="178355"/>
    <lineage>
        <taxon>Bacteria</taxon>
        <taxon>Pseudomonadati</taxon>
        <taxon>Bacteroidota</taxon>
        <taxon>Flavobacteriia</taxon>
        <taxon>Flavobacteriales</taxon>
        <taxon>Flavobacteriaceae</taxon>
        <taxon>Flavobacterium</taxon>
    </lineage>
</organism>
<proteinExistence type="predicted"/>
<keyword evidence="2" id="KW-1185">Reference proteome</keyword>
<dbReference type="STRING" id="178355.SAMN04488062_103178"/>
<evidence type="ECO:0000313" key="2">
    <source>
        <dbReference type="Proteomes" id="UP000199274"/>
    </source>
</evidence>